<feature type="transmembrane region" description="Helical" evidence="1">
    <location>
        <begin position="301"/>
        <end position="322"/>
    </location>
</feature>
<dbReference type="OrthoDB" id="414763at2759"/>
<comment type="caution">
    <text evidence="2">The sequence shown here is derived from an EMBL/GenBank/DDBJ whole genome shotgun (WGS) entry which is preliminary data.</text>
</comment>
<keyword evidence="1" id="KW-0812">Transmembrane</keyword>
<evidence type="ECO:0000313" key="3">
    <source>
        <dbReference type="Proteomes" id="UP000186817"/>
    </source>
</evidence>
<proteinExistence type="predicted"/>
<accession>A0A1Q9F3C6</accession>
<sequence length="1159" mass="130723">MSTACWNLAKKCIESSIELVMTTDDQVASIKQMSKFIEAQGDRVLVGWLMLLESPQILNMTQGEDKIYTADYTTPNPLQTLLVEMVDELMSAMPNYRQELGSCGKVMAGIHSTEVLGAATLIQWSTPYSAYYAESRASLREELLTTGNWERVQDIVWDTLPLVLLAIRLPEGGRRVSPEIKYVLTGEAWKMLCQFSTQAEQSVLLQYEDSLPTPSAELLYGTKALPASKWATPDPDFVWIKEVVSDVIRAAKEVALVVFDIVFIALDVHLFLSSSGVVHTAYVVTYATVFYSVATEQPSPFFAFFAIGSFTWGIGSYFYTIVEQWSVARRMSSNSQIGQLLSARVGGICHHCLPTGYDLHNDFDPKFCDVSAYAHRCTKCFVRHCLTGDRPMYVNERLHHRLFHRCQHVVASDRERAKGMMANVMLTHSALVEDDSLLREYSYEAFIAHTVRAELKLLGGDIRFLPVPADQGVVGPITGDKPRLALDDSRETPASPQPDCKRFVELGTPLIPYTQADPGNPLDGIRIVVDLEKVDLRKGLAEKFEAQDALDYESKICLIDNELLRTHGIEPKAKVVIPGLTQDDISKVLVASNTHSNCIAGISNRHYAKKETCVEWNGGIFKNSVGNPSILIRRSVHAYINIIVEALMQIDETTLRRQDTQVLEIPASEVVSELHGKTLFPIHKEIGEIAPNSFTKTMIEQNFDAASGDVLQREPMTQAFVKPNEALNKVKPRLIQHKGPTGSASAALMNKSVEHMIFRLAYFVARSIKGTDHKGVNERILKFYNDFKAGGFASTDFGSFDSSITDKAVEDPKKPGLRRIIEEAVMNAIEKKFPESSDLKNTSQKRWKKSDKVKFDTLTLYTSILIRYSGDGLTSVGNYLINWTIDQVVDTIAEVCFTAWDWKDTTINEFFQAFPSFIENEETINYIVIKVKEAAEYMAETIRRESSGQHVKRPNREFIAGEGDDRAKAYLWDFIQKFELKDRKNKRSREVLGLVTAILYVSAGMSLEPQDRTGRVPPDQLIDKENRIEFTSRIYVPLSGGTQMRSFPKLRKTFSVASITFNVRDHLHLAAATKMISIMMVAEQCPLQFAYYSMVARVHLHMLEDDKLDLQRRKYEWWESKLVHLISDNSLDNSLRNVYEFLRGKTPCYSNKVAEKITG</sequence>
<name>A0A1Q9F3C6_SYMMI</name>
<dbReference type="AlphaFoldDB" id="A0A1Q9F3C6"/>
<evidence type="ECO:0000256" key="1">
    <source>
        <dbReference type="SAM" id="Phobius"/>
    </source>
</evidence>
<dbReference type="Proteomes" id="UP000186817">
    <property type="component" value="Unassembled WGS sequence"/>
</dbReference>
<dbReference type="EMBL" id="LSRX01000018">
    <property type="protein sequence ID" value="OLQ14193.1"/>
    <property type="molecule type" value="Genomic_DNA"/>
</dbReference>
<evidence type="ECO:0000313" key="2">
    <source>
        <dbReference type="EMBL" id="OLQ14193.1"/>
    </source>
</evidence>
<keyword evidence="1" id="KW-0472">Membrane</keyword>
<protein>
    <submittedName>
        <fullName evidence="2">Uncharacterized protein</fullName>
    </submittedName>
</protein>
<keyword evidence="1" id="KW-1133">Transmembrane helix</keyword>
<organism evidence="2 3">
    <name type="scientific">Symbiodinium microadriaticum</name>
    <name type="common">Dinoflagellate</name>
    <name type="synonym">Zooxanthella microadriatica</name>
    <dbReference type="NCBI Taxonomy" id="2951"/>
    <lineage>
        <taxon>Eukaryota</taxon>
        <taxon>Sar</taxon>
        <taxon>Alveolata</taxon>
        <taxon>Dinophyceae</taxon>
        <taxon>Suessiales</taxon>
        <taxon>Symbiodiniaceae</taxon>
        <taxon>Symbiodinium</taxon>
    </lineage>
</organism>
<keyword evidence="3" id="KW-1185">Reference proteome</keyword>
<reference evidence="2 3" key="1">
    <citation type="submission" date="2016-02" db="EMBL/GenBank/DDBJ databases">
        <title>Genome analysis of coral dinoflagellate symbionts highlights evolutionary adaptations to a symbiotic lifestyle.</title>
        <authorList>
            <person name="Aranda M."/>
            <person name="Li Y."/>
            <person name="Liew Y.J."/>
            <person name="Baumgarten S."/>
            <person name="Simakov O."/>
            <person name="Wilson M."/>
            <person name="Piel J."/>
            <person name="Ashoor H."/>
            <person name="Bougouffa S."/>
            <person name="Bajic V.B."/>
            <person name="Ryu T."/>
            <person name="Ravasi T."/>
            <person name="Bayer T."/>
            <person name="Micklem G."/>
            <person name="Kim H."/>
            <person name="Bhak J."/>
            <person name="Lajeunesse T.C."/>
            <person name="Voolstra C.R."/>
        </authorList>
    </citation>
    <scope>NUCLEOTIDE SEQUENCE [LARGE SCALE GENOMIC DNA]</scope>
    <source>
        <strain evidence="2 3">CCMP2467</strain>
    </source>
</reference>
<gene>
    <name evidence="2" type="ORF">AK812_SmicGene1686</name>
</gene>